<dbReference type="GO" id="GO:0000049">
    <property type="term" value="F:tRNA binding"/>
    <property type="evidence" value="ECO:0007669"/>
    <property type="project" value="TreeGrafter"/>
</dbReference>
<dbReference type="GO" id="GO:0019843">
    <property type="term" value="F:rRNA binding"/>
    <property type="evidence" value="ECO:0007669"/>
    <property type="project" value="TreeGrafter"/>
</dbReference>
<organism evidence="5">
    <name type="scientific">marine sediment metagenome</name>
    <dbReference type="NCBI Taxonomy" id="412755"/>
    <lineage>
        <taxon>unclassified sequences</taxon>
        <taxon>metagenomes</taxon>
        <taxon>ecological metagenomes</taxon>
    </lineage>
</organism>
<dbReference type="GO" id="GO:0009451">
    <property type="term" value="P:RNA modification"/>
    <property type="evidence" value="ECO:0007669"/>
    <property type="project" value="UniProtKB-ARBA"/>
</dbReference>
<evidence type="ECO:0000256" key="1">
    <source>
        <dbReference type="ARBA" id="ARBA00022603"/>
    </source>
</evidence>
<dbReference type="InterPro" id="IPR030390">
    <property type="entry name" value="MeTrfase_TrmA_AS"/>
</dbReference>
<dbReference type="InterPro" id="IPR029063">
    <property type="entry name" value="SAM-dependent_MTases_sf"/>
</dbReference>
<gene>
    <name evidence="5" type="ORF">LCGC14_0699770</name>
</gene>
<dbReference type="NCBIfam" id="TIGR02143">
    <property type="entry name" value="trmA_only"/>
    <property type="match status" value="1"/>
</dbReference>
<accession>A0A0F9QIA3</accession>
<dbReference type="GO" id="GO:0008033">
    <property type="term" value="P:tRNA processing"/>
    <property type="evidence" value="ECO:0007669"/>
    <property type="project" value="UniProtKB-KW"/>
</dbReference>
<dbReference type="FunFam" id="3.40.50.150:FF:000012">
    <property type="entry name" value="tRNA/tmRNA (uracil-C(5))-methyltransferase"/>
    <property type="match status" value="1"/>
</dbReference>
<dbReference type="Gene3D" id="2.40.50.1070">
    <property type="match status" value="1"/>
</dbReference>
<keyword evidence="1" id="KW-0489">Methyltransferase</keyword>
<dbReference type="GO" id="GO:0030697">
    <property type="term" value="F:tRNA (uracil(54)-C5)-methyltransferase activity, S-adenosyl methionine-dependent"/>
    <property type="evidence" value="ECO:0007669"/>
    <property type="project" value="InterPro"/>
</dbReference>
<dbReference type="PROSITE" id="PS01231">
    <property type="entry name" value="TRMA_2"/>
    <property type="match status" value="1"/>
</dbReference>
<dbReference type="PROSITE" id="PS01230">
    <property type="entry name" value="TRMA_1"/>
    <property type="match status" value="1"/>
</dbReference>
<keyword evidence="2" id="KW-0808">Transferase</keyword>
<evidence type="ECO:0000313" key="5">
    <source>
        <dbReference type="EMBL" id="KKN43790.1"/>
    </source>
</evidence>
<dbReference type="CDD" id="cd02440">
    <property type="entry name" value="AdoMet_MTases"/>
    <property type="match status" value="1"/>
</dbReference>
<evidence type="ECO:0008006" key="6">
    <source>
        <dbReference type="Google" id="ProtNLM"/>
    </source>
</evidence>
<keyword evidence="4" id="KW-0819">tRNA processing</keyword>
<reference evidence="5" key="1">
    <citation type="journal article" date="2015" name="Nature">
        <title>Complex archaea that bridge the gap between prokaryotes and eukaryotes.</title>
        <authorList>
            <person name="Spang A."/>
            <person name="Saw J.H."/>
            <person name="Jorgensen S.L."/>
            <person name="Zaremba-Niedzwiedzka K."/>
            <person name="Martijn J."/>
            <person name="Lind A.E."/>
            <person name="van Eijk R."/>
            <person name="Schleper C."/>
            <person name="Guy L."/>
            <person name="Ettema T.J."/>
        </authorList>
    </citation>
    <scope>NUCLEOTIDE SEQUENCE</scope>
</reference>
<name>A0A0F9QIA3_9ZZZZ</name>
<evidence type="ECO:0000256" key="3">
    <source>
        <dbReference type="ARBA" id="ARBA00022691"/>
    </source>
</evidence>
<dbReference type="EMBL" id="LAZR01001489">
    <property type="protein sequence ID" value="KKN43790.1"/>
    <property type="molecule type" value="Genomic_DNA"/>
</dbReference>
<dbReference type="Pfam" id="PF05958">
    <property type="entry name" value="tRNA_U5-meth_tr"/>
    <property type="match status" value="1"/>
</dbReference>
<dbReference type="GO" id="GO:0005829">
    <property type="term" value="C:cytosol"/>
    <property type="evidence" value="ECO:0007669"/>
    <property type="project" value="TreeGrafter"/>
</dbReference>
<protein>
    <recommendedName>
        <fullName evidence="6">tRNA (Uracil-5-)-methyltransferase</fullName>
    </recommendedName>
</protein>
<dbReference type="SUPFAM" id="SSF53335">
    <property type="entry name" value="S-adenosyl-L-methionine-dependent methyltransferases"/>
    <property type="match status" value="1"/>
</dbReference>
<dbReference type="PROSITE" id="PS51687">
    <property type="entry name" value="SAM_MT_RNA_M5U"/>
    <property type="match status" value="1"/>
</dbReference>
<dbReference type="InterPro" id="IPR010280">
    <property type="entry name" value="U5_MeTrfase_fam"/>
</dbReference>
<keyword evidence="3" id="KW-0949">S-adenosyl-L-methionine</keyword>
<dbReference type="HAMAP" id="MF_01011">
    <property type="entry name" value="RNA_methyltr_TrmA"/>
    <property type="match status" value="1"/>
</dbReference>
<dbReference type="Gene3D" id="3.40.50.150">
    <property type="entry name" value="Vaccinia Virus protein VP39"/>
    <property type="match status" value="1"/>
</dbReference>
<evidence type="ECO:0000256" key="4">
    <source>
        <dbReference type="ARBA" id="ARBA00022694"/>
    </source>
</evidence>
<evidence type="ECO:0000256" key="2">
    <source>
        <dbReference type="ARBA" id="ARBA00022679"/>
    </source>
</evidence>
<dbReference type="InterPro" id="IPR011869">
    <property type="entry name" value="TrmA_MeTrfase"/>
</dbReference>
<dbReference type="PANTHER" id="PTHR47790">
    <property type="entry name" value="TRNA/TMRNA (URACIL-C(5))-METHYLTRANSFERASE"/>
    <property type="match status" value="1"/>
</dbReference>
<dbReference type="PANTHER" id="PTHR47790:SF2">
    <property type="entry name" value="TRNA_TMRNA (URACIL-C(5))-METHYLTRANSFERASE"/>
    <property type="match status" value="1"/>
</dbReference>
<dbReference type="InterPro" id="IPR030391">
    <property type="entry name" value="MeTrfase_TrmA_CS"/>
</dbReference>
<proteinExistence type="inferred from homology"/>
<comment type="caution">
    <text evidence="5">The sequence shown here is derived from an EMBL/GenBank/DDBJ whole genome shotgun (WGS) entry which is preliminary data.</text>
</comment>
<dbReference type="AlphaFoldDB" id="A0A0F9QIA3"/>
<dbReference type="FunFam" id="2.40.50.1070:FF:000001">
    <property type="entry name" value="tRNA/tmRNA (uracil-C(5))-methyltransferase"/>
    <property type="match status" value="1"/>
</dbReference>
<sequence length="392" mass="45300">MLAKTRQIRSAPYNSADKQILDKVVALMAVIKIDTTQYQAQLSEKEQRISAQFQRFGVEQLEVFSSEPTNYRQRAEFRVWHDGDDLFHIMFDQQTKEKIRVDTFDPAAPLVGEIMQVMIENLKPCEILRRKLFQIDYLSTLSGEILVSLLYHKPLDDEWLSEIKALKEKLSSKYKIDFIGRARKQKEVLGDDFVTERLTVNGQELIYQQVENSFTQPNAKVNINMLEWAQDLCKPLKNDLLELYCGNGNFSIALAGCFNKVLATEISKSSVHSAQYNIAKNNVENLDIIRMSSEEFTQAMNGERTFSRLEGIDLKSYDCQTILVDPPRAGMDELTCDLVANYENIIYISCNPETLERDLDHLTRTHNVKRFAIFDQFPYTHHIESGVFLQRK</sequence>
<dbReference type="GO" id="GO:0032259">
    <property type="term" value="P:methylation"/>
    <property type="evidence" value="ECO:0007669"/>
    <property type="project" value="UniProtKB-KW"/>
</dbReference>